<sequence>MERDDFSKKSLTKEQKTGFVLLLIFGILAVGLGLLQIRNTIYGPFVIRLSDKADTAKEEASLLNDEARLQSIDTDRDGLNDFEELNFYETSPYLPDTDSDGLNDKVEIEKGSNPLCPEGESCEMNESEAIIATTTLEIILPQINTDRLGAESNVGLQELADLQKVLNDPQQIRQLFLSTGKISADDLSKISDAELMKMVDEIVAEQGGVPL</sequence>
<gene>
    <name evidence="6" type="ORF">A3G00_02160</name>
</gene>
<dbReference type="EMBL" id="MFQN01000032">
    <property type="protein sequence ID" value="OGH74001.1"/>
    <property type="molecule type" value="Genomic_DNA"/>
</dbReference>
<dbReference type="PANTHER" id="PTHR37467">
    <property type="entry name" value="EXPORTED CALCIUM-BINDING GLYCOPROTEIN-RELATED"/>
    <property type="match status" value="1"/>
</dbReference>
<evidence type="ECO:0000256" key="3">
    <source>
        <dbReference type="ARBA" id="ARBA00022729"/>
    </source>
</evidence>
<dbReference type="AlphaFoldDB" id="A0A1F6MQR1"/>
<name>A0A1F6MQR1_9BACT</name>
<dbReference type="PANTHER" id="PTHR37467:SF1">
    <property type="entry name" value="EXPORTED CALCIUM-BINDING GLYCOPROTEIN"/>
    <property type="match status" value="1"/>
</dbReference>
<dbReference type="Proteomes" id="UP000178347">
    <property type="component" value="Unassembled WGS sequence"/>
</dbReference>
<dbReference type="InterPro" id="IPR059100">
    <property type="entry name" value="TSP3_bac"/>
</dbReference>
<dbReference type="Pfam" id="PF18884">
    <property type="entry name" value="TSP3_bac"/>
    <property type="match status" value="1"/>
</dbReference>
<keyword evidence="5" id="KW-0472">Membrane</keyword>
<accession>A0A1F6MQR1</accession>
<keyword evidence="2" id="KW-0964">Secreted</keyword>
<keyword evidence="5" id="KW-0812">Transmembrane</keyword>
<proteinExistence type="predicted"/>
<keyword evidence="5" id="KW-1133">Transmembrane helix</keyword>
<evidence type="ECO:0000256" key="1">
    <source>
        <dbReference type="ARBA" id="ARBA00004613"/>
    </source>
</evidence>
<evidence type="ECO:0000256" key="5">
    <source>
        <dbReference type="SAM" id="Phobius"/>
    </source>
</evidence>
<protein>
    <submittedName>
        <fullName evidence="6">Uncharacterized protein</fullName>
    </submittedName>
</protein>
<evidence type="ECO:0000256" key="2">
    <source>
        <dbReference type="ARBA" id="ARBA00022525"/>
    </source>
</evidence>
<evidence type="ECO:0000313" key="6">
    <source>
        <dbReference type="EMBL" id="OGH74001.1"/>
    </source>
</evidence>
<feature type="transmembrane region" description="Helical" evidence="5">
    <location>
        <begin position="20"/>
        <end position="37"/>
    </location>
</feature>
<reference evidence="6 7" key="1">
    <citation type="journal article" date="2016" name="Nat. Commun.">
        <title>Thousands of microbial genomes shed light on interconnected biogeochemical processes in an aquifer system.</title>
        <authorList>
            <person name="Anantharaman K."/>
            <person name="Brown C.T."/>
            <person name="Hug L.A."/>
            <person name="Sharon I."/>
            <person name="Castelle C.J."/>
            <person name="Probst A.J."/>
            <person name="Thomas B.C."/>
            <person name="Singh A."/>
            <person name="Wilkins M.J."/>
            <person name="Karaoz U."/>
            <person name="Brodie E.L."/>
            <person name="Williams K.H."/>
            <person name="Hubbard S.S."/>
            <person name="Banfield J.F."/>
        </authorList>
    </citation>
    <scope>NUCLEOTIDE SEQUENCE [LARGE SCALE GENOMIC DNA]</scope>
</reference>
<dbReference type="STRING" id="1798692.A3G00_02160"/>
<comment type="caution">
    <text evidence="6">The sequence shown here is derived from an EMBL/GenBank/DDBJ whole genome shotgun (WGS) entry which is preliminary data.</text>
</comment>
<organism evidence="6 7">
    <name type="scientific">Candidatus Magasanikbacteria bacterium RIFCSPLOWO2_12_FULL_43_12</name>
    <dbReference type="NCBI Taxonomy" id="1798692"/>
    <lineage>
        <taxon>Bacteria</taxon>
        <taxon>Candidatus Magasanikiibacteriota</taxon>
    </lineage>
</organism>
<comment type="subcellular location">
    <subcellularLocation>
        <location evidence="1">Secreted</location>
    </subcellularLocation>
</comment>
<evidence type="ECO:0000256" key="4">
    <source>
        <dbReference type="ARBA" id="ARBA00022837"/>
    </source>
</evidence>
<evidence type="ECO:0000313" key="7">
    <source>
        <dbReference type="Proteomes" id="UP000178347"/>
    </source>
</evidence>
<keyword evidence="4" id="KW-0106">Calcium</keyword>
<keyword evidence="3" id="KW-0732">Signal</keyword>
<dbReference type="InterPro" id="IPR053180">
    <property type="entry name" value="Ca-binding_acidic-repeat"/>
</dbReference>